<sequence>MDERKLALIQKLIDAGIILKDPQWLDRLNEPAPLWVVLDILTQFMERSEPPYQPFD</sequence>
<dbReference type="Proteomes" id="UP001519887">
    <property type="component" value="Unassembled WGS sequence"/>
</dbReference>
<keyword evidence="2" id="KW-1185">Reference proteome</keyword>
<gene>
    <name evidence="1" type="ORF">K0U00_05615</name>
</gene>
<dbReference type="EMBL" id="JAHZIK010000083">
    <property type="protein sequence ID" value="MBW7453514.1"/>
    <property type="molecule type" value="Genomic_DNA"/>
</dbReference>
<reference evidence="1 2" key="1">
    <citation type="submission" date="2021-07" db="EMBL/GenBank/DDBJ databases">
        <title>Paenibacillus radiodurans sp. nov., isolated from the southeastern edge of Tengger Desert.</title>
        <authorList>
            <person name="Zhang G."/>
        </authorList>
    </citation>
    <scope>NUCLEOTIDE SEQUENCE [LARGE SCALE GENOMIC DNA]</scope>
    <source>
        <strain evidence="1 2">CCM 7311</strain>
    </source>
</reference>
<proteinExistence type="predicted"/>
<organism evidence="1 2">
    <name type="scientific">Paenibacillus sepulcri</name>
    <dbReference type="NCBI Taxonomy" id="359917"/>
    <lineage>
        <taxon>Bacteria</taxon>
        <taxon>Bacillati</taxon>
        <taxon>Bacillota</taxon>
        <taxon>Bacilli</taxon>
        <taxon>Bacillales</taxon>
        <taxon>Paenibacillaceae</taxon>
        <taxon>Paenibacillus</taxon>
    </lineage>
</organism>
<evidence type="ECO:0000313" key="2">
    <source>
        <dbReference type="Proteomes" id="UP001519887"/>
    </source>
</evidence>
<name>A0ABS7BXZ7_9BACL</name>
<comment type="caution">
    <text evidence="1">The sequence shown here is derived from an EMBL/GenBank/DDBJ whole genome shotgun (WGS) entry which is preliminary data.</text>
</comment>
<evidence type="ECO:0000313" key="1">
    <source>
        <dbReference type="EMBL" id="MBW7453514.1"/>
    </source>
</evidence>
<protein>
    <submittedName>
        <fullName evidence="1">Uncharacterized protein</fullName>
    </submittedName>
</protein>
<dbReference type="RefSeq" id="WP_210040396.1">
    <property type="nucleotide sequence ID" value="NZ_JBHLVU010000021.1"/>
</dbReference>
<accession>A0ABS7BXZ7</accession>